<keyword evidence="2" id="KW-1185">Reference proteome</keyword>
<organism evidence="1 2">
    <name type="scientific">Acinetobacter kyonggiensis</name>
    <dbReference type="NCBI Taxonomy" id="595670"/>
    <lineage>
        <taxon>Bacteria</taxon>
        <taxon>Pseudomonadati</taxon>
        <taxon>Pseudomonadota</taxon>
        <taxon>Gammaproteobacteria</taxon>
        <taxon>Moraxellales</taxon>
        <taxon>Moraxellaceae</taxon>
        <taxon>Acinetobacter</taxon>
    </lineage>
</organism>
<evidence type="ECO:0000313" key="1">
    <source>
        <dbReference type="EMBL" id="SDY03299.1"/>
    </source>
</evidence>
<name>A0A1H3GLY6_9GAMM</name>
<evidence type="ECO:0008006" key="3">
    <source>
        <dbReference type="Google" id="ProtNLM"/>
    </source>
</evidence>
<protein>
    <recommendedName>
        <fullName evidence="3">Type IV secretion protein Rhs</fullName>
    </recommendedName>
</protein>
<accession>A0A1H3GLY6</accession>
<gene>
    <name evidence="1" type="ORF">SAMN05421643_102227</name>
</gene>
<reference evidence="2" key="1">
    <citation type="submission" date="2016-10" db="EMBL/GenBank/DDBJ databases">
        <authorList>
            <person name="Varghese N."/>
            <person name="Submissions S."/>
        </authorList>
    </citation>
    <scope>NUCLEOTIDE SEQUENCE [LARGE SCALE GENOMIC DNA]</scope>
    <source>
        <strain evidence="2">ANC 5109</strain>
    </source>
</reference>
<sequence>MKSILNNLNQLLEIKSRQLTQAEKQLAQSVFGAHLQLDAIRIVAHRGVIKNYAISPNGNVYFNPQNWCEDFSKQSLQQQSWLIHELTHVWQIQQGLSVVRKAIFNRQYDYILEQGKLFLQYGIEQQAQMVQDYFMKKAHGQECQAYEACIPFLSQKA</sequence>
<dbReference type="RefSeq" id="WP_092687544.1">
    <property type="nucleotide sequence ID" value="NZ_FNPK01000002.1"/>
</dbReference>
<dbReference type="Proteomes" id="UP000199035">
    <property type="component" value="Unassembled WGS sequence"/>
</dbReference>
<dbReference type="AlphaFoldDB" id="A0A1H3GLY6"/>
<dbReference type="STRING" id="595670.SAMN05421643_102227"/>
<proteinExistence type="predicted"/>
<dbReference type="EMBL" id="FNPK01000002">
    <property type="protein sequence ID" value="SDY03299.1"/>
    <property type="molecule type" value="Genomic_DNA"/>
</dbReference>
<evidence type="ECO:0000313" key="2">
    <source>
        <dbReference type="Proteomes" id="UP000199035"/>
    </source>
</evidence>